<gene>
    <name evidence="2" type="ORF">SAMN02745194_00834</name>
</gene>
<reference evidence="2 3" key="1">
    <citation type="submission" date="2016-11" db="EMBL/GenBank/DDBJ databases">
        <authorList>
            <person name="Jaros S."/>
            <person name="Januszkiewicz K."/>
            <person name="Wedrychowicz H."/>
        </authorList>
    </citation>
    <scope>NUCLEOTIDE SEQUENCE [LARGE SCALE GENOMIC DNA]</scope>
    <source>
        <strain evidence="2 3">DSM 14916</strain>
    </source>
</reference>
<evidence type="ECO:0000313" key="2">
    <source>
        <dbReference type="EMBL" id="SHI68775.1"/>
    </source>
</evidence>
<evidence type="ECO:0000313" key="3">
    <source>
        <dbReference type="Proteomes" id="UP000184387"/>
    </source>
</evidence>
<evidence type="ECO:0000259" key="1">
    <source>
        <dbReference type="Pfam" id="PF09537"/>
    </source>
</evidence>
<sequence>MVTMVGTEATLTGLVENLLLLEHDAIAAYEQTIERLENPAYKAKIAEFKADHDRHVQELTALATSIGATPYREGDAKQLLTTGKVALASIMGDAATLQAMRSNEEDTVTAYERASGHADATPEAMAMFRRAHSDELRHREWMSNASAAA</sequence>
<dbReference type="OrthoDB" id="7166292at2"/>
<dbReference type="EMBL" id="FQZF01000004">
    <property type="protein sequence ID" value="SHI68775.1"/>
    <property type="molecule type" value="Genomic_DNA"/>
</dbReference>
<accession>A0A1M6D696</accession>
<protein>
    <recommendedName>
        <fullName evidence="1">DUF2383 domain-containing protein</fullName>
    </recommendedName>
</protein>
<feature type="domain" description="DUF2383" evidence="1">
    <location>
        <begin position="17"/>
        <end position="114"/>
    </location>
</feature>
<dbReference type="STRING" id="198092.SAMN02745194_00834"/>
<organism evidence="2 3">
    <name type="scientific">Muricoccus roseus</name>
    <dbReference type="NCBI Taxonomy" id="198092"/>
    <lineage>
        <taxon>Bacteria</taxon>
        <taxon>Pseudomonadati</taxon>
        <taxon>Pseudomonadota</taxon>
        <taxon>Alphaproteobacteria</taxon>
        <taxon>Acetobacterales</taxon>
        <taxon>Roseomonadaceae</taxon>
        <taxon>Muricoccus</taxon>
    </lineage>
</organism>
<name>A0A1M6D696_9PROT</name>
<dbReference type="SUPFAM" id="SSF47240">
    <property type="entry name" value="Ferritin-like"/>
    <property type="match status" value="1"/>
</dbReference>
<dbReference type="InterPro" id="IPR019052">
    <property type="entry name" value="DUF2383"/>
</dbReference>
<dbReference type="Proteomes" id="UP000184387">
    <property type="component" value="Unassembled WGS sequence"/>
</dbReference>
<dbReference type="RefSeq" id="WP_073131775.1">
    <property type="nucleotide sequence ID" value="NZ_FQZF01000004.1"/>
</dbReference>
<dbReference type="CDD" id="cd00657">
    <property type="entry name" value="Ferritin_like"/>
    <property type="match status" value="1"/>
</dbReference>
<keyword evidence="3" id="KW-1185">Reference proteome</keyword>
<dbReference type="Gene3D" id="1.20.1260.10">
    <property type="match status" value="1"/>
</dbReference>
<dbReference type="InterPro" id="IPR012347">
    <property type="entry name" value="Ferritin-like"/>
</dbReference>
<dbReference type="InterPro" id="IPR009078">
    <property type="entry name" value="Ferritin-like_SF"/>
</dbReference>
<dbReference type="AlphaFoldDB" id="A0A1M6D696"/>
<dbReference type="Pfam" id="PF09537">
    <property type="entry name" value="DUF2383"/>
    <property type="match status" value="1"/>
</dbReference>
<proteinExistence type="predicted"/>